<dbReference type="OrthoDB" id="2506088at2759"/>
<reference evidence="1 2" key="1">
    <citation type="submission" date="2015-08" db="EMBL/GenBank/DDBJ databases">
        <title>Next Generation Sequencing and Analysis of the Genome of Puccinia sorghi L Schw, the Causal Agent of Maize Common Rust.</title>
        <authorList>
            <person name="Rochi L."/>
            <person name="Burguener G."/>
            <person name="Darino M."/>
            <person name="Turjanski A."/>
            <person name="Kreff E."/>
            <person name="Dieguez M.J."/>
            <person name="Sacco F."/>
        </authorList>
    </citation>
    <scope>NUCLEOTIDE SEQUENCE [LARGE SCALE GENOMIC DNA]</scope>
    <source>
        <strain evidence="1 2">RO10H11247</strain>
    </source>
</reference>
<dbReference type="EMBL" id="LAVV01015577">
    <property type="protein sequence ID" value="KNZ43774.1"/>
    <property type="molecule type" value="Genomic_DNA"/>
</dbReference>
<dbReference type="VEuPathDB" id="FungiDB:VP01_9877g1"/>
<protein>
    <submittedName>
        <fullName evidence="1">Uncharacterized protein</fullName>
    </submittedName>
</protein>
<comment type="caution">
    <text evidence="1">The sequence shown here is derived from an EMBL/GenBank/DDBJ whole genome shotgun (WGS) entry which is preliminary data.</text>
</comment>
<sequence>MSEEAWSVEQLNYLATNGCMGYDPMIQQEVLIMSMPLCFTADSPMAAAVTNNPHPGRANNSCRICHLQVDFAQEKHDTQFIQTFFAYTRFMEDIGRKYTR</sequence>
<proteinExistence type="predicted"/>
<dbReference type="Proteomes" id="UP000037035">
    <property type="component" value="Unassembled WGS sequence"/>
</dbReference>
<evidence type="ECO:0000313" key="2">
    <source>
        <dbReference type="Proteomes" id="UP000037035"/>
    </source>
</evidence>
<organism evidence="1 2">
    <name type="scientific">Puccinia sorghi</name>
    <dbReference type="NCBI Taxonomy" id="27349"/>
    <lineage>
        <taxon>Eukaryota</taxon>
        <taxon>Fungi</taxon>
        <taxon>Dikarya</taxon>
        <taxon>Basidiomycota</taxon>
        <taxon>Pucciniomycotina</taxon>
        <taxon>Pucciniomycetes</taxon>
        <taxon>Pucciniales</taxon>
        <taxon>Pucciniaceae</taxon>
        <taxon>Puccinia</taxon>
    </lineage>
</organism>
<name>A0A0L6U5H9_9BASI</name>
<keyword evidence="2" id="KW-1185">Reference proteome</keyword>
<dbReference type="AlphaFoldDB" id="A0A0L6U5H9"/>
<accession>A0A0L6U5H9</accession>
<gene>
    <name evidence="1" type="ORF">VP01_9877g1</name>
</gene>
<evidence type="ECO:0000313" key="1">
    <source>
        <dbReference type="EMBL" id="KNZ43774.1"/>
    </source>
</evidence>